<comment type="subcellular location">
    <subcellularLocation>
        <location evidence="1">Cell envelope</location>
    </subcellularLocation>
</comment>
<protein>
    <submittedName>
        <fullName evidence="5">Carbohydrate ABC transporter substrate-binding protein</fullName>
    </submittedName>
</protein>
<evidence type="ECO:0000256" key="3">
    <source>
        <dbReference type="ARBA" id="ARBA00022448"/>
    </source>
</evidence>
<dbReference type="AlphaFoldDB" id="A0A4S4C5T5"/>
<dbReference type="InterPro" id="IPR050490">
    <property type="entry name" value="Bact_solute-bd_prot1"/>
</dbReference>
<dbReference type="SUPFAM" id="SSF53850">
    <property type="entry name" value="Periplasmic binding protein-like II"/>
    <property type="match status" value="1"/>
</dbReference>
<evidence type="ECO:0000256" key="4">
    <source>
        <dbReference type="ARBA" id="ARBA00022729"/>
    </source>
</evidence>
<dbReference type="EMBL" id="SSOB01000006">
    <property type="protein sequence ID" value="THF82603.1"/>
    <property type="molecule type" value="Genomic_DNA"/>
</dbReference>
<dbReference type="GO" id="GO:0030313">
    <property type="term" value="C:cell envelope"/>
    <property type="evidence" value="ECO:0007669"/>
    <property type="project" value="UniProtKB-SubCell"/>
</dbReference>
<gene>
    <name evidence="5" type="ORF">E6C55_05875</name>
</gene>
<organism evidence="5 6">
    <name type="scientific">Cohnella fermenti</name>
    <dbReference type="NCBI Taxonomy" id="2565925"/>
    <lineage>
        <taxon>Bacteria</taxon>
        <taxon>Bacillati</taxon>
        <taxon>Bacillota</taxon>
        <taxon>Bacilli</taxon>
        <taxon>Bacillales</taxon>
        <taxon>Paenibacillaceae</taxon>
        <taxon>Cohnella</taxon>
    </lineage>
</organism>
<dbReference type="PANTHER" id="PTHR43649:SF31">
    <property type="entry name" value="SN-GLYCEROL-3-PHOSPHATE-BINDING PERIPLASMIC PROTEIN UGPB"/>
    <property type="match status" value="1"/>
</dbReference>
<keyword evidence="6" id="KW-1185">Reference proteome</keyword>
<proteinExistence type="inferred from homology"/>
<dbReference type="Gene3D" id="3.40.190.10">
    <property type="entry name" value="Periplasmic binding protein-like II"/>
    <property type="match status" value="1"/>
</dbReference>
<comment type="similarity">
    <text evidence="2">Belongs to the bacterial solute-binding protein 1 family.</text>
</comment>
<evidence type="ECO:0000256" key="1">
    <source>
        <dbReference type="ARBA" id="ARBA00004196"/>
    </source>
</evidence>
<dbReference type="OrthoDB" id="2676990at2"/>
<comment type="caution">
    <text evidence="5">The sequence shown here is derived from an EMBL/GenBank/DDBJ whole genome shotgun (WGS) entry which is preliminary data.</text>
</comment>
<name>A0A4S4C5T5_9BACL</name>
<keyword evidence="4" id="KW-0732">Signal</keyword>
<dbReference type="Proteomes" id="UP000310636">
    <property type="component" value="Unassembled WGS sequence"/>
</dbReference>
<evidence type="ECO:0000313" key="5">
    <source>
        <dbReference type="EMBL" id="THF82603.1"/>
    </source>
</evidence>
<evidence type="ECO:0000313" key="6">
    <source>
        <dbReference type="Proteomes" id="UP000310636"/>
    </source>
</evidence>
<dbReference type="PANTHER" id="PTHR43649">
    <property type="entry name" value="ARABINOSE-BINDING PROTEIN-RELATED"/>
    <property type="match status" value="1"/>
</dbReference>
<accession>A0A4S4C5T5</accession>
<sequence length="451" mass="50220">MQTIPWRRFCLRGVDFLLQRSFSLVVLGTAALIVSGCSATAPQEPITLTVNYPSAQQFYKLYGYAFENANPNISVQVIQDSTMDTTMAPSTDLVYLASLPDLETRIEHGELVELDSFIRQTKFDIDSLSPIVLTMLRSAGDGQLFSLAANFQSEALYYNKSLFQQYNVPVPHDQMTWEEVLLLAMRFPPETPEGAPLYGMHMNFYKNVELNYILDMGATEGLTYLNADTYQITMNTENWAKIWELAVRAFQSGAIYDKEESTDADAMLNPPFYMGRAAMTKSSFLTAYNFEPFSKYPNGQTTDWGMVTVPVDSHSPSLSRSYSIFENYGIASSSENKEAAWKLLSFIANDPTNSTYLAQAAPNRGLPANLTYMQPIAGHDLSPLIRLDPAPYTVNPYLVFPASILDAFADTTQNIVDEAIAGRLSIPQALAEVETRGQAAVDEARNKLLNE</sequence>
<dbReference type="InterPro" id="IPR006059">
    <property type="entry name" value="SBP"/>
</dbReference>
<evidence type="ECO:0000256" key="2">
    <source>
        <dbReference type="ARBA" id="ARBA00008520"/>
    </source>
</evidence>
<dbReference type="Pfam" id="PF01547">
    <property type="entry name" value="SBP_bac_1"/>
    <property type="match status" value="1"/>
</dbReference>
<reference evidence="5 6" key="1">
    <citation type="submission" date="2019-04" db="EMBL/GenBank/DDBJ databases">
        <title>Cohnella sp. nov. isolated from preserved vegetables.</title>
        <authorList>
            <person name="Lin S.-Y."/>
            <person name="Hung M.-H."/>
            <person name="Young C.-C."/>
        </authorList>
    </citation>
    <scope>NUCLEOTIDE SEQUENCE [LARGE SCALE GENOMIC DNA]</scope>
    <source>
        <strain evidence="5 6">CC-MHH1044</strain>
    </source>
</reference>
<keyword evidence="3" id="KW-0813">Transport</keyword>